<dbReference type="Pfam" id="PF03564">
    <property type="entry name" value="DUF1759"/>
    <property type="match status" value="1"/>
</dbReference>
<dbReference type="InterPro" id="IPR005312">
    <property type="entry name" value="DUF1759"/>
</dbReference>
<accession>A0A8X7BBC0</accession>
<name>A0A8X7BBC0_TRICX</name>
<dbReference type="PANTHER" id="PTHR47331:SF1">
    <property type="entry name" value="GAG-LIKE PROTEIN"/>
    <property type="match status" value="1"/>
</dbReference>
<protein>
    <recommendedName>
        <fullName evidence="3">Peptidase aspartic putative domain-containing protein</fullName>
    </recommendedName>
</protein>
<evidence type="ECO:0000313" key="2">
    <source>
        <dbReference type="Proteomes" id="UP000887159"/>
    </source>
</evidence>
<keyword evidence="2" id="KW-1185">Reference proteome</keyword>
<dbReference type="PANTHER" id="PTHR47331">
    <property type="entry name" value="PHD-TYPE DOMAIN-CONTAINING PROTEIN"/>
    <property type="match status" value="1"/>
</dbReference>
<proteinExistence type="predicted"/>
<gene>
    <name evidence="1" type="primary">AVEN_31814_1</name>
    <name evidence="1" type="ORF">TNCV_1016201</name>
</gene>
<dbReference type="EMBL" id="BMAU01021369">
    <property type="protein sequence ID" value="GFY24574.1"/>
    <property type="molecule type" value="Genomic_DNA"/>
</dbReference>
<reference evidence="1" key="1">
    <citation type="submission" date="2020-08" db="EMBL/GenBank/DDBJ databases">
        <title>Multicomponent nature underlies the extraordinary mechanical properties of spider dragline silk.</title>
        <authorList>
            <person name="Kono N."/>
            <person name="Nakamura H."/>
            <person name="Mori M."/>
            <person name="Yoshida Y."/>
            <person name="Ohtoshi R."/>
            <person name="Malay A.D."/>
            <person name="Moran D.A.P."/>
            <person name="Tomita M."/>
            <person name="Numata K."/>
            <person name="Arakawa K."/>
        </authorList>
    </citation>
    <scope>NUCLEOTIDE SEQUENCE</scope>
</reference>
<evidence type="ECO:0008006" key="3">
    <source>
        <dbReference type="Google" id="ProtNLM"/>
    </source>
</evidence>
<dbReference type="AlphaFoldDB" id="A0A8X7BBC0"/>
<evidence type="ECO:0000313" key="1">
    <source>
        <dbReference type="EMBL" id="GFY24574.1"/>
    </source>
</evidence>
<organism evidence="1 2">
    <name type="scientific">Trichonephila clavipes</name>
    <name type="common">Golden silk orbweaver</name>
    <name type="synonym">Nephila clavipes</name>
    <dbReference type="NCBI Taxonomy" id="2585209"/>
    <lineage>
        <taxon>Eukaryota</taxon>
        <taxon>Metazoa</taxon>
        <taxon>Ecdysozoa</taxon>
        <taxon>Arthropoda</taxon>
        <taxon>Chelicerata</taxon>
        <taxon>Arachnida</taxon>
        <taxon>Araneae</taxon>
        <taxon>Araneomorphae</taxon>
        <taxon>Entelegynae</taxon>
        <taxon>Araneoidea</taxon>
        <taxon>Nephilidae</taxon>
        <taxon>Trichonephila</taxon>
    </lineage>
</organism>
<comment type="caution">
    <text evidence="1">The sequence shown here is derived from an EMBL/GenBank/DDBJ whole genome shotgun (WGS) entry which is preliminary data.</text>
</comment>
<sequence>MSEDLSKFKKKRTAVRSSLTKLINKIEGKINNENEPVDQFEAFIEQLNDKESNLSLLNTLIEDRLSVDTITEDMEASEEIKEKIIFWKTKPSFKITRINSDSIQVDTVSRNIQVIDSNSFECMNINLPKLHINKYSGNYSEWLDFYNLFESSIHNNNRLSKVDKFNYLKSYLCGNALACINGFPISEDNYDRALDLLKDRFGNKNMLINAHLSNLLNLTPVRNPTDIVGLRNLYDRAETQIRSLESLGVKKESYSNLLTLILLKQIPSELVLEFNRSQKDEGFDLSALLQFLHLEIRSRERASQINNHKLCHYSPPPQDRTKNKGSYFPGHRMKPPPNRVHFRPHSFPTLLEKVELRSRKCLYCNKGHELDACRSFSANEKREILRKKGCCYLCLSPGHRAMECVKRESCPICNGSYHFSICFRNRHDDDLSPKRDTDNIVSAVIKTEVNSVLLQTRTALIDVKNEQEVVRLFLDNGSQRSFVLKSTSEKFNFPILRKENLSICTFGAKETETKTLNIVKIKLKNKDDPNLCIEIEALSEFWDLENLGIEAEVSDEENIDNDIMSEFEAGISYQNKRYKVKFPWKPNMKTLLENNEEIARKRFLKLRSHVLKMTVPYLRITN</sequence>
<dbReference type="Proteomes" id="UP000887159">
    <property type="component" value="Unassembled WGS sequence"/>
</dbReference>